<dbReference type="InterPro" id="IPR003594">
    <property type="entry name" value="HATPase_dom"/>
</dbReference>
<feature type="domain" description="Response regulatory" evidence="4">
    <location>
        <begin position="6"/>
        <end position="122"/>
    </location>
</feature>
<feature type="domain" description="Histidine kinase" evidence="3">
    <location>
        <begin position="137"/>
        <end position="341"/>
    </location>
</feature>
<keyword evidence="1 2" id="KW-0597">Phosphoprotein</keyword>
<gene>
    <name evidence="5" type="ORF">SAMN05216234_1362</name>
</gene>
<dbReference type="AlphaFoldDB" id="A0A1I5SPK4"/>
<keyword evidence="5" id="KW-0808">Transferase</keyword>
<dbReference type="RefSeq" id="WP_092913495.1">
    <property type="nucleotide sequence ID" value="NZ_FOXB01000036.1"/>
</dbReference>
<dbReference type="PROSITE" id="PS50110">
    <property type="entry name" value="RESPONSE_REGULATORY"/>
    <property type="match status" value="1"/>
</dbReference>
<dbReference type="STRING" id="223786.SAMN05216234_1362"/>
<dbReference type="InterPro" id="IPR011006">
    <property type="entry name" value="CheY-like_superfamily"/>
</dbReference>
<keyword evidence="6" id="KW-1185">Reference proteome</keyword>
<dbReference type="EMBL" id="FOXB01000036">
    <property type="protein sequence ID" value="SFP72690.1"/>
    <property type="molecule type" value="Genomic_DNA"/>
</dbReference>
<sequence length="341" mass="39440">MNSKPYILAVDDIPSTLEVLTMALNETNIKVVCTGSGIEALKIINDKTPDLILLDILMPKMNGFEVCKYLKSKHKTKNIPIIFLSALNSTEEKIKAFEAGGVDYITKPFNILEVLARVKTHLKIHRIHEEMNNLIKESFHEIYTPLGMIKSSLTLQEIEYGKNEYIQNIKVAMLSLHSIYEDIYYAIKKDIKTYPVEWINIENFLLERVELFKPQMNTKHLKYNLIFNTEDAMIKIHPIELERIIDNLLSNAIKYSKESSIIQIIVSQLNEKIEIIIANESKKIKDIKQLFNELYREDQAINGLGIGLNIVKKICDKYHININVVEKDGTTRFILQFKENQ</sequence>
<dbReference type="SUPFAM" id="SSF52172">
    <property type="entry name" value="CheY-like"/>
    <property type="match status" value="1"/>
</dbReference>
<dbReference type="SUPFAM" id="SSF55874">
    <property type="entry name" value="ATPase domain of HSP90 chaperone/DNA topoisomerase II/histidine kinase"/>
    <property type="match status" value="1"/>
</dbReference>
<dbReference type="PROSITE" id="PS50109">
    <property type="entry name" value="HIS_KIN"/>
    <property type="match status" value="1"/>
</dbReference>
<feature type="modified residue" description="4-aspartylphosphate" evidence="2">
    <location>
        <position position="55"/>
    </location>
</feature>
<dbReference type="Pfam" id="PF02518">
    <property type="entry name" value="HATPase_c"/>
    <property type="match status" value="1"/>
</dbReference>
<evidence type="ECO:0000256" key="1">
    <source>
        <dbReference type="ARBA" id="ARBA00022553"/>
    </source>
</evidence>
<dbReference type="Gene3D" id="3.30.565.10">
    <property type="entry name" value="Histidine kinase-like ATPase, C-terminal domain"/>
    <property type="match status" value="1"/>
</dbReference>
<dbReference type="PANTHER" id="PTHR43547:SF2">
    <property type="entry name" value="HYBRID SIGNAL TRANSDUCTION HISTIDINE KINASE C"/>
    <property type="match status" value="1"/>
</dbReference>
<dbReference type="Gene3D" id="3.40.50.2300">
    <property type="match status" value="1"/>
</dbReference>
<evidence type="ECO:0000313" key="5">
    <source>
        <dbReference type="EMBL" id="SFP72690.1"/>
    </source>
</evidence>
<proteinExistence type="predicted"/>
<organism evidence="5 6">
    <name type="scientific">Hydrogenimonas thermophila</name>
    <dbReference type="NCBI Taxonomy" id="223786"/>
    <lineage>
        <taxon>Bacteria</taxon>
        <taxon>Pseudomonadati</taxon>
        <taxon>Campylobacterota</taxon>
        <taxon>Epsilonproteobacteria</taxon>
        <taxon>Campylobacterales</taxon>
        <taxon>Hydrogenimonadaceae</taxon>
        <taxon>Hydrogenimonas</taxon>
    </lineage>
</organism>
<accession>A0A1I5SPK4</accession>
<dbReference type="SMART" id="SM00448">
    <property type="entry name" value="REC"/>
    <property type="match status" value="1"/>
</dbReference>
<dbReference type="Pfam" id="PF00072">
    <property type="entry name" value="Response_reg"/>
    <property type="match status" value="1"/>
</dbReference>
<evidence type="ECO:0000259" key="3">
    <source>
        <dbReference type="PROSITE" id="PS50109"/>
    </source>
</evidence>
<evidence type="ECO:0000313" key="6">
    <source>
        <dbReference type="Proteomes" id="UP000199227"/>
    </source>
</evidence>
<keyword evidence="5" id="KW-0418">Kinase</keyword>
<evidence type="ECO:0000256" key="2">
    <source>
        <dbReference type="PROSITE-ProRule" id="PRU00169"/>
    </source>
</evidence>
<dbReference type="Proteomes" id="UP000199227">
    <property type="component" value="Unassembled WGS sequence"/>
</dbReference>
<protein>
    <submittedName>
        <fullName evidence="5">Histidine kinase-, DNA gyrase B-, and HSP90-like ATPase</fullName>
    </submittedName>
</protein>
<dbReference type="GO" id="GO:0000155">
    <property type="term" value="F:phosphorelay sensor kinase activity"/>
    <property type="evidence" value="ECO:0007669"/>
    <property type="project" value="TreeGrafter"/>
</dbReference>
<dbReference type="PANTHER" id="PTHR43547">
    <property type="entry name" value="TWO-COMPONENT HISTIDINE KINASE"/>
    <property type="match status" value="1"/>
</dbReference>
<dbReference type="OrthoDB" id="9761634at2"/>
<reference evidence="5 6" key="1">
    <citation type="submission" date="2016-10" db="EMBL/GenBank/DDBJ databases">
        <authorList>
            <person name="de Groot N.N."/>
        </authorList>
    </citation>
    <scope>NUCLEOTIDE SEQUENCE [LARGE SCALE GENOMIC DNA]</scope>
    <source>
        <strain evidence="5 6">EP1-55-1</strain>
    </source>
</reference>
<dbReference type="InterPro" id="IPR005467">
    <property type="entry name" value="His_kinase_dom"/>
</dbReference>
<evidence type="ECO:0000259" key="4">
    <source>
        <dbReference type="PROSITE" id="PS50110"/>
    </source>
</evidence>
<dbReference type="SMART" id="SM00387">
    <property type="entry name" value="HATPase_c"/>
    <property type="match status" value="1"/>
</dbReference>
<name>A0A1I5SPK4_9BACT</name>
<dbReference type="InterPro" id="IPR036890">
    <property type="entry name" value="HATPase_C_sf"/>
</dbReference>
<dbReference type="InterPro" id="IPR001789">
    <property type="entry name" value="Sig_transdc_resp-reg_receiver"/>
</dbReference>